<dbReference type="EMBL" id="JAFNEN010000047">
    <property type="protein sequence ID" value="KAG8197943.1"/>
    <property type="molecule type" value="Genomic_DNA"/>
</dbReference>
<evidence type="ECO:0000313" key="2">
    <source>
        <dbReference type="Proteomes" id="UP000827092"/>
    </source>
</evidence>
<proteinExistence type="predicted"/>
<organism evidence="1 2">
    <name type="scientific">Oedothorax gibbosus</name>
    <dbReference type="NCBI Taxonomy" id="931172"/>
    <lineage>
        <taxon>Eukaryota</taxon>
        <taxon>Metazoa</taxon>
        <taxon>Ecdysozoa</taxon>
        <taxon>Arthropoda</taxon>
        <taxon>Chelicerata</taxon>
        <taxon>Arachnida</taxon>
        <taxon>Araneae</taxon>
        <taxon>Araneomorphae</taxon>
        <taxon>Entelegynae</taxon>
        <taxon>Araneoidea</taxon>
        <taxon>Linyphiidae</taxon>
        <taxon>Erigoninae</taxon>
        <taxon>Oedothorax</taxon>
    </lineage>
</organism>
<sequence>MSMCQIELVNGIKKERNQGQRILYNNATTKPNVSKNRSKKDCNIHLYLQDAEEKENWRYLLEEGDEDEMECPSSHCLQRDSPLLYNLFSMSLHFPLFGHSFENRLLPPPQV</sequence>
<evidence type="ECO:0000313" key="1">
    <source>
        <dbReference type="EMBL" id="KAG8197943.1"/>
    </source>
</evidence>
<dbReference type="AlphaFoldDB" id="A0AAV6VQD8"/>
<accession>A0AAV6VQD8</accession>
<comment type="caution">
    <text evidence="1">The sequence shown here is derived from an EMBL/GenBank/DDBJ whole genome shotgun (WGS) entry which is preliminary data.</text>
</comment>
<name>A0AAV6VQD8_9ARAC</name>
<dbReference type="Proteomes" id="UP000827092">
    <property type="component" value="Unassembled WGS sequence"/>
</dbReference>
<gene>
    <name evidence="1" type="ORF">JTE90_020319</name>
</gene>
<keyword evidence="2" id="KW-1185">Reference proteome</keyword>
<reference evidence="1 2" key="1">
    <citation type="journal article" date="2022" name="Nat. Ecol. Evol.">
        <title>A masculinizing supergene underlies an exaggerated male reproductive morph in a spider.</title>
        <authorList>
            <person name="Hendrickx F."/>
            <person name="De Corte Z."/>
            <person name="Sonet G."/>
            <person name="Van Belleghem S.M."/>
            <person name="Kostlbacher S."/>
            <person name="Vangestel C."/>
        </authorList>
    </citation>
    <scope>NUCLEOTIDE SEQUENCE [LARGE SCALE GENOMIC DNA]</scope>
    <source>
        <strain evidence="1">W744_W776</strain>
    </source>
</reference>
<protein>
    <submittedName>
        <fullName evidence="1">Uncharacterized protein</fullName>
    </submittedName>
</protein>